<evidence type="ECO:0000313" key="2">
    <source>
        <dbReference type="EMBL" id="GAG70324.1"/>
    </source>
</evidence>
<sequence>MVNHSTHYIYTDSNPSKTLESFTVYFKYNYTTLNCSIVLINNENILKPLKIWKYDTVPIEDSFSYILNAEGIYYFDLCSYYFDDSTNEYIYTTIKRHKHICKNEYPNQINVVYDTIEFGKSGQIVYGSHNFLGSNIVIKMNGEVAFNIGDVSEFNVAYFPQYSGEYNATLELILSDTTIVLDSALFSVSSDLPPVPPPDDVFGLPAVYMYAMFGAFITLGFLLLPLVINMKSKGDVSGVVYAIFGGIGLGVSTLAGFFPLWLPLMITILTVTVLVIEYKKG</sequence>
<dbReference type="EMBL" id="BART01000311">
    <property type="protein sequence ID" value="GAG70324.1"/>
    <property type="molecule type" value="Genomic_DNA"/>
</dbReference>
<keyword evidence="1" id="KW-0812">Transmembrane</keyword>
<organism evidence="2">
    <name type="scientific">marine sediment metagenome</name>
    <dbReference type="NCBI Taxonomy" id="412755"/>
    <lineage>
        <taxon>unclassified sequences</taxon>
        <taxon>metagenomes</taxon>
        <taxon>ecological metagenomes</taxon>
    </lineage>
</organism>
<reference evidence="2" key="1">
    <citation type="journal article" date="2014" name="Front. Microbiol.">
        <title>High frequency of phylogenetically diverse reductive dehalogenase-homologous genes in deep subseafloor sedimentary metagenomes.</title>
        <authorList>
            <person name="Kawai M."/>
            <person name="Futagami T."/>
            <person name="Toyoda A."/>
            <person name="Takaki Y."/>
            <person name="Nishi S."/>
            <person name="Hori S."/>
            <person name="Arai W."/>
            <person name="Tsubouchi T."/>
            <person name="Morono Y."/>
            <person name="Uchiyama I."/>
            <person name="Ito T."/>
            <person name="Fujiyama A."/>
            <person name="Inagaki F."/>
            <person name="Takami H."/>
        </authorList>
    </citation>
    <scope>NUCLEOTIDE SEQUENCE</scope>
    <source>
        <strain evidence="2">Expedition CK06-06</strain>
    </source>
</reference>
<keyword evidence="1" id="KW-0472">Membrane</keyword>
<proteinExistence type="predicted"/>
<feature type="transmembrane region" description="Helical" evidence="1">
    <location>
        <begin position="207"/>
        <end position="227"/>
    </location>
</feature>
<protein>
    <submittedName>
        <fullName evidence="2">Uncharacterized protein</fullName>
    </submittedName>
</protein>
<evidence type="ECO:0000256" key="1">
    <source>
        <dbReference type="SAM" id="Phobius"/>
    </source>
</evidence>
<keyword evidence="1" id="KW-1133">Transmembrane helix</keyword>
<accession>X0ZLP6</accession>
<dbReference type="AlphaFoldDB" id="X0ZLP6"/>
<feature type="transmembrane region" description="Helical" evidence="1">
    <location>
        <begin position="239"/>
        <end position="255"/>
    </location>
</feature>
<name>X0ZLP6_9ZZZZ</name>
<comment type="caution">
    <text evidence="2">The sequence shown here is derived from an EMBL/GenBank/DDBJ whole genome shotgun (WGS) entry which is preliminary data.</text>
</comment>
<gene>
    <name evidence="2" type="ORF">S01H4_01649</name>
</gene>